<dbReference type="CDD" id="cd00449">
    <property type="entry name" value="PLPDE_IV"/>
    <property type="match status" value="1"/>
</dbReference>
<accession>A0ABS9BR31</accession>
<dbReference type="EC" id="2.6.1.42" evidence="5"/>
<keyword evidence="10" id="KW-1185">Reference proteome</keyword>
<dbReference type="InterPro" id="IPR036038">
    <property type="entry name" value="Aminotransferase-like"/>
</dbReference>
<evidence type="ECO:0000256" key="8">
    <source>
        <dbReference type="ARBA" id="ARBA00049229"/>
    </source>
</evidence>
<evidence type="ECO:0000256" key="3">
    <source>
        <dbReference type="ARBA" id="ARBA00005072"/>
    </source>
</evidence>
<comment type="caution">
    <text evidence="9">The sequence shown here is derived from an EMBL/GenBank/DDBJ whole genome shotgun (WGS) entry which is preliminary data.</text>
</comment>
<dbReference type="Gene3D" id="3.20.10.10">
    <property type="entry name" value="D-amino Acid Aminotransferase, subunit A, domain 2"/>
    <property type="match status" value="1"/>
</dbReference>
<dbReference type="SUPFAM" id="SSF56752">
    <property type="entry name" value="D-aminoacid aminotransferase-like PLP-dependent enzymes"/>
    <property type="match status" value="1"/>
</dbReference>
<name>A0ABS9BR31_9BACT</name>
<comment type="similarity">
    <text evidence="4">Belongs to the class-IV pyridoxal-phosphate-dependent aminotransferase family.</text>
</comment>
<evidence type="ECO:0000313" key="9">
    <source>
        <dbReference type="EMBL" id="MCF1749940.1"/>
    </source>
</evidence>
<keyword evidence="9" id="KW-0808">Transferase</keyword>
<dbReference type="PANTHER" id="PTHR42743:SF11">
    <property type="entry name" value="AMINODEOXYCHORISMATE LYASE"/>
    <property type="match status" value="1"/>
</dbReference>
<dbReference type="RefSeq" id="WP_234860073.1">
    <property type="nucleotide sequence ID" value="NZ_JAKEVZ010000001.1"/>
</dbReference>
<comment type="pathway">
    <text evidence="3">Amino-acid biosynthesis; L-leucine biosynthesis; L-leucine from 3-methyl-2-oxobutanoate: step 4/4.</text>
</comment>
<comment type="catalytic activity">
    <reaction evidence="8">
        <text>L-leucine + 2-oxoglutarate = 4-methyl-2-oxopentanoate + L-glutamate</text>
        <dbReference type="Rhea" id="RHEA:18321"/>
        <dbReference type="ChEBI" id="CHEBI:16810"/>
        <dbReference type="ChEBI" id="CHEBI:17865"/>
        <dbReference type="ChEBI" id="CHEBI:29985"/>
        <dbReference type="ChEBI" id="CHEBI:57427"/>
        <dbReference type="EC" id="2.6.1.42"/>
    </reaction>
</comment>
<dbReference type="InterPro" id="IPR050571">
    <property type="entry name" value="Class-IV_PLP-Dep_Aminotrnsfr"/>
</dbReference>
<evidence type="ECO:0000256" key="2">
    <source>
        <dbReference type="ARBA" id="ARBA00004931"/>
    </source>
</evidence>
<organism evidence="9 10">
    <name type="scientific">Mariniradius sediminis</name>
    <dbReference type="NCBI Taxonomy" id="2909237"/>
    <lineage>
        <taxon>Bacteria</taxon>
        <taxon>Pseudomonadati</taxon>
        <taxon>Bacteroidota</taxon>
        <taxon>Cytophagia</taxon>
        <taxon>Cytophagales</taxon>
        <taxon>Cyclobacteriaceae</taxon>
        <taxon>Mariniradius</taxon>
    </lineage>
</organism>
<dbReference type="InterPro" id="IPR001544">
    <property type="entry name" value="Aminotrans_IV"/>
</dbReference>
<comment type="pathway">
    <text evidence="1">Amino-acid biosynthesis; L-isoleucine biosynthesis; L-isoleucine from 2-oxobutanoate: step 4/4.</text>
</comment>
<dbReference type="Proteomes" id="UP001201449">
    <property type="component" value="Unassembled WGS sequence"/>
</dbReference>
<gene>
    <name evidence="9" type="ORF">L0U89_02555</name>
</gene>
<comment type="catalytic activity">
    <reaction evidence="6">
        <text>L-valine + 2-oxoglutarate = 3-methyl-2-oxobutanoate + L-glutamate</text>
        <dbReference type="Rhea" id="RHEA:24813"/>
        <dbReference type="ChEBI" id="CHEBI:11851"/>
        <dbReference type="ChEBI" id="CHEBI:16810"/>
        <dbReference type="ChEBI" id="CHEBI:29985"/>
        <dbReference type="ChEBI" id="CHEBI:57762"/>
        <dbReference type="EC" id="2.6.1.42"/>
    </reaction>
</comment>
<reference evidence="9 10" key="1">
    <citation type="submission" date="2022-01" db="EMBL/GenBank/DDBJ databases">
        <title>Mariniradius saccharolyticus sp. nov., isolated from sediment of a river.</title>
        <authorList>
            <person name="Liu H."/>
        </authorList>
    </citation>
    <scope>NUCLEOTIDE SEQUENCE [LARGE SCALE GENOMIC DNA]</scope>
    <source>
        <strain evidence="9 10">RY-2</strain>
    </source>
</reference>
<dbReference type="Gene3D" id="3.30.470.10">
    <property type="match status" value="1"/>
</dbReference>
<dbReference type="Pfam" id="PF01063">
    <property type="entry name" value="Aminotran_4"/>
    <property type="match status" value="1"/>
</dbReference>
<comment type="pathway">
    <text evidence="2">Amino-acid biosynthesis; L-valine biosynthesis; L-valine from pyruvate: step 4/4.</text>
</comment>
<evidence type="ECO:0000256" key="7">
    <source>
        <dbReference type="ARBA" id="ARBA00048798"/>
    </source>
</evidence>
<dbReference type="InterPro" id="IPR043132">
    <property type="entry name" value="BCAT-like_C"/>
</dbReference>
<dbReference type="PANTHER" id="PTHR42743">
    <property type="entry name" value="AMINO-ACID AMINOTRANSFERASE"/>
    <property type="match status" value="1"/>
</dbReference>
<dbReference type="EMBL" id="JAKEVZ010000001">
    <property type="protein sequence ID" value="MCF1749940.1"/>
    <property type="molecule type" value="Genomic_DNA"/>
</dbReference>
<evidence type="ECO:0000256" key="1">
    <source>
        <dbReference type="ARBA" id="ARBA00004824"/>
    </source>
</evidence>
<evidence type="ECO:0000256" key="5">
    <source>
        <dbReference type="ARBA" id="ARBA00013053"/>
    </source>
</evidence>
<evidence type="ECO:0000313" key="10">
    <source>
        <dbReference type="Proteomes" id="UP001201449"/>
    </source>
</evidence>
<protein>
    <recommendedName>
        <fullName evidence="5">branched-chain-amino-acid transaminase</fullName>
        <ecNumber evidence="5">2.6.1.42</ecNumber>
    </recommendedName>
</protein>
<evidence type="ECO:0000256" key="6">
    <source>
        <dbReference type="ARBA" id="ARBA00048212"/>
    </source>
</evidence>
<proteinExistence type="inferred from homology"/>
<evidence type="ECO:0000256" key="4">
    <source>
        <dbReference type="ARBA" id="ARBA00009320"/>
    </source>
</evidence>
<keyword evidence="9" id="KW-0032">Aminotransferase</keyword>
<comment type="catalytic activity">
    <reaction evidence="7">
        <text>L-isoleucine + 2-oxoglutarate = (S)-3-methyl-2-oxopentanoate + L-glutamate</text>
        <dbReference type="Rhea" id="RHEA:24801"/>
        <dbReference type="ChEBI" id="CHEBI:16810"/>
        <dbReference type="ChEBI" id="CHEBI:29985"/>
        <dbReference type="ChEBI" id="CHEBI:35146"/>
        <dbReference type="ChEBI" id="CHEBI:58045"/>
        <dbReference type="EC" id="2.6.1.42"/>
    </reaction>
</comment>
<sequence length="279" mass="31540">MKTYCFAKDRIRESKTATIHPMDIGLIRGYGIFDFFRTAHYVPLFLQDYLNRFIRSAEKMHLPLPLDRAGLEDVILELVSKNELENGGIRMLLTGGISDNHFSPNTGSLFIFCEALDFPPMSKYETGVKLVSAEHVRAVADIKTTNYAFPVWHSANWKKEGAEDLIYHQNGFISESSRSNIFIIKDGKIATPDQNVLHGITRMRTLELAPDTEIRPITFEELLNADEVFMTSTTKKILPVTKIDNHAIGEGKPGKKTMALLKDFLEMEKKVVGAMSENK</sequence>
<dbReference type="InterPro" id="IPR043131">
    <property type="entry name" value="BCAT-like_N"/>
</dbReference>
<dbReference type="GO" id="GO:0008483">
    <property type="term" value="F:transaminase activity"/>
    <property type="evidence" value="ECO:0007669"/>
    <property type="project" value="UniProtKB-KW"/>
</dbReference>